<dbReference type="GO" id="GO:0015288">
    <property type="term" value="F:porin activity"/>
    <property type="evidence" value="ECO:0007669"/>
    <property type="project" value="TreeGrafter"/>
</dbReference>
<reference evidence="4 5" key="1">
    <citation type="journal article" date="2010" name="J. Bacteriol.">
        <title>Genome sequence of the oligotrophic marine Gammaproteobacterium HTCC2143, isolated from the Oregon Coast.</title>
        <authorList>
            <person name="Oh H.M."/>
            <person name="Kang I."/>
            <person name="Ferriera S."/>
            <person name="Giovannoni S.J."/>
            <person name="Cho J.C."/>
        </authorList>
    </citation>
    <scope>NUCLEOTIDE SEQUENCE [LARGE SCALE GENOMIC DNA]</scope>
    <source>
        <strain evidence="4 5">HTCC2143</strain>
    </source>
</reference>
<evidence type="ECO:0000256" key="2">
    <source>
        <dbReference type="ARBA" id="ARBA00022448"/>
    </source>
</evidence>
<dbReference type="InterPro" id="IPR023614">
    <property type="entry name" value="Porin_dom_sf"/>
</dbReference>
<dbReference type="AlphaFoldDB" id="A0Y8F3"/>
<dbReference type="OrthoDB" id="5297269at2"/>
<sequence>MNVKKYVGLGLVASIGFNGTAFGEGIEAAIEEGTVDGNIRAYYNTRDYDTKMDEAAFSLGGALRAETGKIGVFKMGLGYYTAQDLGTNSSDPAKVNKRLGSDIEVLGEAYISASAADTVLTIGRQRLSTPFANSGDAFVIPFSFEGGSIKNKGISNLTIELNHINTIKNRNSDEFIDVGKWSTGRYGVDVASTSGTTILGAVYSVDGIKLQGWVYDHADLFTSIYLQGNYSFPVSGTVKPFVAAQIVSQGETGDELLGEVDSTLWGVQGGAGFGKSKLTLAYTTVAEKSGTFKNGAFLAPYSFSTSPIFTNNMLATVENVDAGDAIKLTFNHSFAKVKLKLSYAEFDFDTAVDREAIDVDVIYNLGDVVKGLTARWRFESITADIDSVEQINNRFQLQLKF</sequence>
<evidence type="ECO:0008006" key="6">
    <source>
        <dbReference type="Google" id="ProtNLM"/>
    </source>
</evidence>
<keyword evidence="5" id="KW-1185">Reference proteome</keyword>
<protein>
    <recommendedName>
        <fullName evidence="6">Porin</fullName>
    </recommendedName>
</protein>
<evidence type="ECO:0000313" key="5">
    <source>
        <dbReference type="Proteomes" id="UP000004931"/>
    </source>
</evidence>
<evidence type="ECO:0000256" key="1">
    <source>
        <dbReference type="ARBA" id="ARBA00009075"/>
    </source>
</evidence>
<dbReference type="PANTHER" id="PTHR34596">
    <property type="entry name" value="CHITOPORIN"/>
    <property type="match status" value="1"/>
</dbReference>
<evidence type="ECO:0000256" key="3">
    <source>
        <dbReference type="ARBA" id="ARBA00022729"/>
    </source>
</evidence>
<accession>A0Y8F3</accession>
<keyword evidence="3" id="KW-0732">Signal</keyword>
<dbReference type="Gene3D" id="2.40.160.10">
    <property type="entry name" value="Porin"/>
    <property type="match status" value="1"/>
</dbReference>
<dbReference type="eggNOG" id="COG3203">
    <property type="taxonomic scope" value="Bacteria"/>
</dbReference>
<organism evidence="4 5">
    <name type="scientific">marine gamma proteobacterium HTCC2143</name>
    <dbReference type="NCBI Taxonomy" id="247633"/>
    <lineage>
        <taxon>Bacteria</taxon>
        <taxon>Pseudomonadati</taxon>
        <taxon>Pseudomonadota</taxon>
        <taxon>Gammaproteobacteria</taxon>
        <taxon>Cellvibrionales</taxon>
        <taxon>Spongiibacteraceae</taxon>
        <taxon>BD1-7 clade</taxon>
    </lineage>
</organism>
<dbReference type="PANTHER" id="PTHR34596:SF2">
    <property type="entry name" value="CHITOPORIN"/>
    <property type="match status" value="1"/>
</dbReference>
<dbReference type="Proteomes" id="UP000004931">
    <property type="component" value="Unassembled WGS sequence"/>
</dbReference>
<dbReference type="InterPro" id="IPR005318">
    <property type="entry name" value="OM_porin_bac"/>
</dbReference>
<comment type="caution">
    <text evidence="4">The sequence shown here is derived from an EMBL/GenBank/DDBJ whole genome shotgun (WGS) entry which is preliminary data.</text>
</comment>
<proteinExistence type="inferred from homology"/>
<evidence type="ECO:0000313" key="4">
    <source>
        <dbReference type="EMBL" id="EAW32407.1"/>
    </source>
</evidence>
<dbReference type="EMBL" id="AAVT01000001">
    <property type="protein sequence ID" value="EAW32407.1"/>
    <property type="molecule type" value="Genomic_DNA"/>
</dbReference>
<name>A0Y8F3_9GAMM</name>
<keyword evidence="2" id="KW-0813">Transport</keyword>
<dbReference type="GO" id="GO:0016020">
    <property type="term" value="C:membrane"/>
    <property type="evidence" value="ECO:0007669"/>
    <property type="project" value="InterPro"/>
</dbReference>
<comment type="similarity">
    <text evidence="1">Belongs to the outer membrane porin (Opr) (TC 1.B.25) family.</text>
</comment>
<gene>
    <name evidence="4" type="ORF">GP2143_14166</name>
</gene>
<dbReference type="Pfam" id="PF03573">
    <property type="entry name" value="OprD"/>
    <property type="match status" value="1"/>
</dbReference>
<dbReference type="STRING" id="247633.GP2143_14166"/>